<sequence length="143" mass="15590">MEIWKKKFTLEEINESSKNTATENLEIVITKLTENSLEGQMPVNEKTCQPKGILHGGASALMIETLGSFAGYLAAPINDGIVGIEINANHIAGVKKGNYVRGVATPLHIGKTTHVWEVKIYENDTNKLCCAGRITLAVIKEQI</sequence>
<dbReference type="InterPro" id="IPR006683">
    <property type="entry name" value="Thioestr_dom"/>
</dbReference>
<protein>
    <submittedName>
        <fullName evidence="4">Hotdog fold thioesterase</fullName>
    </submittedName>
</protein>
<dbReference type="Proteomes" id="UP000308901">
    <property type="component" value="Unassembled WGS sequence"/>
</dbReference>
<accession>A0A5R8XZQ9</accession>
<evidence type="ECO:0000256" key="1">
    <source>
        <dbReference type="ARBA" id="ARBA00008324"/>
    </source>
</evidence>
<reference evidence="4 5" key="1">
    <citation type="submission" date="2019-05" db="EMBL/GenBank/DDBJ databases">
        <title>Arcobacter sp. nov., isolated from sea sediment.</title>
        <authorList>
            <person name="Kim W."/>
        </authorList>
    </citation>
    <scope>NUCLEOTIDE SEQUENCE [LARGE SCALE GENOMIC DNA]</scope>
    <source>
        <strain evidence="4 5">CAU 1517</strain>
    </source>
</reference>
<dbReference type="AlphaFoldDB" id="A0A5R8XZQ9"/>
<dbReference type="EMBL" id="VANU01000004">
    <property type="protein sequence ID" value="TLP37719.1"/>
    <property type="molecule type" value="Genomic_DNA"/>
</dbReference>
<dbReference type="PANTHER" id="PTHR43240">
    <property type="entry name" value="1,4-DIHYDROXY-2-NAPHTHOYL-COA THIOESTERASE 1"/>
    <property type="match status" value="1"/>
</dbReference>
<dbReference type="InterPro" id="IPR029069">
    <property type="entry name" value="HotDog_dom_sf"/>
</dbReference>
<dbReference type="InterPro" id="IPR003736">
    <property type="entry name" value="PAAI_dom"/>
</dbReference>
<dbReference type="NCBIfam" id="TIGR00369">
    <property type="entry name" value="unchar_dom_1"/>
    <property type="match status" value="1"/>
</dbReference>
<evidence type="ECO:0000259" key="3">
    <source>
        <dbReference type="Pfam" id="PF03061"/>
    </source>
</evidence>
<evidence type="ECO:0000313" key="4">
    <source>
        <dbReference type="EMBL" id="TLP37719.1"/>
    </source>
</evidence>
<dbReference type="SUPFAM" id="SSF54637">
    <property type="entry name" value="Thioesterase/thiol ester dehydrase-isomerase"/>
    <property type="match status" value="1"/>
</dbReference>
<keyword evidence="2" id="KW-0378">Hydrolase</keyword>
<dbReference type="OrthoDB" id="9813282at2"/>
<evidence type="ECO:0000313" key="5">
    <source>
        <dbReference type="Proteomes" id="UP000308901"/>
    </source>
</evidence>
<organism evidence="4 5">
    <name type="scientific">Arcobacter arenosus</name>
    <dbReference type="NCBI Taxonomy" id="2576037"/>
    <lineage>
        <taxon>Bacteria</taxon>
        <taxon>Pseudomonadati</taxon>
        <taxon>Campylobacterota</taxon>
        <taxon>Epsilonproteobacteria</taxon>
        <taxon>Campylobacterales</taxon>
        <taxon>Arcobacteraceae</taxon>
        <taxon>Arcobacter</taxon>
    </lineage>
</organism>
<keyword evidence="5" id="KW-1185">Reference proteome</keyword>
<evidence type="ECO:0000256" key="2">
    <source>
        <dbReference type="ARBA" id="ARBA00022801"/>
    </source>
</evidence>
<dbReference type="Gene3D" id="3.10.129.10">
    <property type="entry name" value="Hotdog Thioesterase"/>
    <property type="match status" value="1"/>
</dbReference>
<proteinExistence type="inferred from homology"/>
<gene>
    <name evidence="4" type="ORF">FDK22_10405</name>
</gene>
<dbReference type="GO" id="GO:0005829">
    <property type="term" value="C:cytosol"/>
    <property type="evidence" value="ECO:0007669"/>
    <property type="project" value="TreeGrafter"/>
</dbReference>
<dbReference type="PANTHER" id="PTHR43240:SF5">
    <property type="entry name" value="1,4-DIHYDROXY-2-NAPHTHOYL-COA THIOESTERASE 1"/>
    <property type="match status" value="1"/>
</dbReference>
<dbReference type="RefSeq" id="WP_138152899.1">
    <property type="nucleotide sequence ID" value="NZ_VANU01000004.1"/>
</dbReference>
<feature type="domain" description="Thioesterase" evidence="3">
    <location>
        <begin position="52"/>
        <end position="128"/>
    </location>
</feature>
<dbReference type="CDD" id="cd03443">
    <property type="entry name" value="PaaI_thioesterase"/>
    <property type="match status" value="1"/>
</dbReference>
<comment type="similarity">
    <text evidence="1">Belongs to the thioesterase PaaI family.</text>
</comment>
<comment type="caution">
    <text evidence="4">The sequence shown here is derived from an EMBL/GenBank/DDBJ whole genome shotgun (WGS) entry which is preliminary data.</text>
</comment>
<dbReference type="GO" id="GO:0061522">
    <property type="term" value="F:1,4-dihydroxy-2-naphthoyl-CoA thioesterase activity"/>
    <property type="evidence" value="ECO:0007669"/>
    <property type="project" value="TreeGrafter"/>
</dbReference>
<dbReference type="Pfam" id="PF03061">
    <property type="entry name" value="4HBT"/>
    <property type="match status" value="1"/>
</dbReference>
<name>A0A5R8XZQ9_9BACT</name>